<dbReference type="SUPFAM" id="SSF53448">
    <property type="entry name" value="Nucleotide-diphospho-sugar transferases"/>
    <property type="match status" value="1"/>
</dbReference>
<dbReference type="InterPro" id="IPR050256">
    <property type="entry name" value="Glycosyltransferase_2"/>
</dbReference>
<dbReference type="Pfam" id="PF13489">
    <property type="entry name" value="Methyltransf_23"/>
    <property type="match status" value="1"/>
</dbReference>
<keyword evidence="3" id="KW-0328">Glycosyltransferase</keyword>
<reference evidence="4" key="1">
    <citation type="submission" date="2018-02" db="EMBL/GenBank/DDBJ databases">
        <authorList>
            <person name="Hausmann B."/>
        </authorList>
    </citation>
    <scope>NUCLEOTIDE SEQUENCE [LARGE SCALE GENOMIC DNA]</scope>
    <source>
        <strain evidence="4">Peat soil MAG SbA1</strain>
    </source>
</reference>
<accession>A0A2U3KAF3</accession>
<dbReference type="AlphaFoldDB" id="A0A2U3KAF3"/>
<dbReference type="EMBL" id="OMOD01000062">
    <property type="protein sequence ID" value="SPF36530.1"/>
    <property type="molecule type" value="Genomic_DNA"/>
</dbReference>
<feature type="region of interest" description="Disordered" evidence="1">
    <location>
        <begin position="1"/>
        <end position="21"/>
    </location>
</feature>
<sequence>MAAGSAVSRGQGGFSAKGAAPVSDLTPRQLAVRDAAERGAANFDRWRKLNRYFHDEDARYLRFLIPPHLRVLELGCAAGDLLASLAPSVGIGMDFSPAMIALARKRHPGLEFRLGNVEDPVAIAGLGPSAFDIILLSDTIGTLEDIQQSFEQLHSLCGPDTRIVVSFYSQLWEPIVRLAEWANLKMPTPLQNWMSSGDIEAFLDLAGFETIKRAWRQILPKRLFGIGPIVNRCLGSLPLLRRLAVRNYLVLRSRRVPVAAPTSVSVIVPCRNERGNIEAVVRRLPNIAGQQEIVFVEGHSSDGTLEEIHRVKSLFTARDIKILVQDGHGKGDAVRKGFEAANGDILMILDADLTTPPESLPKFFRALATGQCEFVSGTRLVYPLEEQAMRLLNLAANQAFAAIFTFLLDQRTTDTLCGTKALARRHYRRIANGRGYFGDLDPFGDFDLIFGAAKLNLKSAEIPIRYAARRYGETQISRFRHGWLLLRMAILAWWKLKAI</sequence>
<dbReference type="Gene3D" id="3.40.50.150">
    <property type="entry name" value="Vaccinia Virus protein VP39"/>
    <property type="match status" value="1"/>
</dbReference>
<proteinExistence type="predicted"/>
<evidence type="ECO:0000313" key="4">
    <source>
        <dbReference type="Proteomes" id="UP000238701"/>
    </source>
</evidence>
<dbReference type="InterPro" id="IPR001173">
    <property type="entry name" value="Glyco_trans_2-like"/>
</dbReference>
<dbReference type="GO" id="GO:0016757">
    <property type="term" value="F:glycosyltransferase activity"/>
    <property type="evidence" value="ECO:0007669"/>
    <property type="project" value="UniProtKB-KW"/>
</dbReference>
<evidence type="ECO:0000313" key="3">
    <source>
        <dbReference type="EMBL" id="SPF36530.1"/>
    </source>
</evidence>
<gene>
    <name evidence="3" type="ORF">SBA1_1540004</name>
</gene>
<evidence type="ECO:0000259" key="2">
    <source>
        <dbReference type="Pfam" id="PF00535"/>
    </source>
</evidence>
<dbReference type="OrthoDB" id="9810303at2"/>
<feature type="domain" description="Glycosyltransferase 2-like" evidence="2">
    <location>
        <begin position="265"/>
        <end position="426"/>
    </location>
</feature>
<dbReference type="PANTHER" id="PTHR48090:SF7">
    <property type="entry name" value="RFBJ PROTEIN"/>
    <property type="match status" value="1"/>
</dbReference>
<organism evidence="3 4">
    <name type="scientific">Candidatus Sulfotelmatobacter kueseliae</name>
    <dbReference type="NCBI Taxonomy" id="2042962"/>
    <lineage>
        <taxon>Bacteria</taxon>
        <taxon>Pseudomonadati</taxon>
        <taxon>Acidobacteriota</taxon>
        <taxon>Terriglobia</taxon>
        <taxon>Terriglobales</taxon>
        <taxon>Candidatus Korobacteraceae</taxon>
        <taxon>Candidatus Sulfotelmatobacter</taxon>
    </lineage>
</organism>
<dbReference type="Gene3D" id="3.90.550.10">
    <property type="entry name" value="Spore Coat Polysaccharide Biosynthesis Protein SpsA, Chain A"/>
    <property type="match status" value="1"/>
</dbReference>
<name>A0A2U3KAF3_9BACT</name>
<dbReference type="CDD" id="cd04179">
    <property type="entry name" value="DPM_DPG-synthase_like"/>
    <property type="match status" value="1"/>
</dbReference>
<keyword evidence="3" id="KW-0808">Transferase</keyword>
<dbReference type="InterPro" id="IPR029044">
    <property type="entry name" value="Nucleotide-diphossugar_trans"/>
</dbReference>
<dbReference type="InterPro" id="IPR029063">
    <property type="entry name" value="SAM-dependent_MTases_sf"/>
</dbReference>
<protein>
    <submittedName>
        <fullName evidence="3">Putative Glycosyl transferase, family 2 Dolichyl-phosphate beta-D-mannosyltransferase</fullName>
    </submittedName>
</protein>
<dbReference type="PANTHER" id="PTHR48090">
    <property type="entry name" value="UNDECAPRENYL-PHOSPHATE 4-DEOXY-4-FORMAMIDO-L-ARABINOSE TRANSFERASE-RELATED"/>
    <property type="match status" value="1"/>
</dbReference>
<dbReference type="SUPFAM" id="SSF53335">
    <property type="entry name" value="S-adenosyl-L-methionine-dependent methyltransferases"/>
    <property type="match status" value="1"/>
</dbReference>
<dbReference type="CDD" id="cd02440">
    <property type="entry name" value="AdoMet_MTases"/>
    <property type="match status" value="1"/>
</dbReference>
<evidence type="ECO:0000256" key="1">
    <source>
        <dbReference type="SAM" id="MobiDB-lite"/>
    </source>
</evidence>
<dbReference type="Pfam" id="PF00535">
    <property type="entry name" value="Glycos_transf_2"/>
    <property type="match status" value="1"/>
</dbReference>
<dbReference type="Proteomes" id="UP000238701">
    <property type="component" value="Unassembled WGS sequence"/>
</dbReference>